<gene>
    <name evidence="4" type="ORF">C4K46_03855</name>
</gene>
<dbReference type="Proteomes" id="UP001519296">
    <property type="component" value="Unassembled WGS sequence"/>
</dbReference>
<sequence length="599" mass="67276">MKQSFLKASLALVTCGLLAFGAGHARADEQKLPSGLAYDQIGQKIEDYYHKNEKTSAGLAAAVIDKDGKTLYQQNFGYMDKEKKLAVDDDSVFEWGSTTKTTVWVSVMQLWEEGKIDLKADIRTYLPKNFLKNLKYSKPLTMLDLMNHQEGFDETTLYLGHDKSLEELLKKDQPPQTYQPGQVTAYSNYGTALAAYIVERVSGQSYADYVHEHIFQPLGMKNTALKPDLSDNAFVQEKRKSEKTYDSKGQLMGSSFFEVGLYPAGRAVGKMSDLKLYAQALLEKKLLFKKAETWETFYSASYKYPEADIPINAHGLWSTEYENTRTLGHGGNTTGFTTSLLLDLKSGIASVIMVNQGHETTFTSDMTELIYGKKKSASKEAVKNFQAGFYRITRTFNQGPLSLMKMVPMTSHTLYITDPSHSVAHQGFWTAGEKDGRYVISLPISDYVKMSTFDVIKDYAFVIFAGLALAYVLLAYLGAILIKCYRLIFRKQEQNPAPLAWKLWHYLTGALILLLPVNFMTAISTIQATASTASSRWQFMIFALVGLALIASGLLPFVWPSLFKQASKARNFLTIATSSAAFIMLANILYWSLYQWWLL</sequence>
<keyword evidence="1" id="KW-1133">Transmembrane helix</keyword>
<name>A0ABS5B2L5_9STRE</name>
<keyword evidence="1" id="KW-0812">Transmembrane</keyword>
<dbReference type="Pfam" id="PF00144">
    <property type="entry name" value="Beta-lactamase"/>
    <property type="match status" value="1"/>
</dbReference>
<evidence type="ECO:0000259" key="3">
    <source>
        <dbReference type="Pfam" id="PF00144"/>
    </source>
</evidence>
<feature type="transmembrane region" description="Helical" evidence="1">
    <location>
        <begin position="503"/>
        <end position="527"/>
    </location>
</feature>
<feature type="domain" description="Beta-lactamase-related" evidence="3">
    <location>
        <begin position="56"/>
        <end position="365"/>
    </location>
</feature>
<evidence type="ECO:0000313" key="4">
    <source>
        <dbReference type="EMBL" id="MBP2623070.1"/>
    </source>
</evidence>
<dbReference type="RefSeq" id="WP_209627787.1">
    <property type="nucleotide sequence ID" value="NZ_PRDG01000002.1"/>
</dbReference>
<dbReference type="InterPro" id="IPR012338">
    <property type="entry name" value="Beta-lactam/transpept-like"/>
</dbReference>
<dbReference type="EMBL" id="PRDG01000002">
    <property type="protein sequence ID" value="MBP2623070.1"/>
    <property type="molecule type" value="Genomic_DNA"/>
</dbReference>
<keyword evidence="1" id="KW-0472">Membrane</keyword>
<evidence type="ECO:0000313" key="5">
    <source>
        <dbReference type="Proteomes" id="UP001519296"/>
    </source>
</evidence>
<dbReference type="PANTHER" id="PTHR46825:SF9">
    <property type="entry name" value="BETA-LACTAMASE-RELATED DOMAIN-CONTAINING PROTEIN"/>
    <property type="match status" value="1"/>
</dbReference>
<keyword evidence="5" id="KW-1185">Reference proteome</keyword>
<evidence type="ECO:0000256" key="1">
    <source>
        <dbReference type="SAM" id="Phobius"/>
    </source>
</evidence>
<dbReference type="Gene3D" id="3.40.710.10">
    <property type="entry name" value="DD-peptidase/beta-lactamase superfamily"/>
    <property type="match status" value="1"/>
</dbReference>
<dbReference type="PANTHER" id="PTHR46825">
    <property type="entry name" value="D-ALANYL-D-ALANINE-CARBOXYPEPTIDASE/ENDOPEPTIDASE AMPH"/>
    <property type="match status" value="1"/>
</dbReference>
<reference evidence="4 5" key="1">
    <citation type="submission" date="2018-02" db="EMBL/GenBank/DDBJ databases">
        <title>Draft genome sequence of Streptococcus oricebi CCUG 70868T type strain.</title>
        <authorList>
            <person name="Mendez V."/>
            <person name="Salva-Serra F."/>
            <person name="Jaen-Luchoro D."/>
            <person name="Gonzales-Siles L."/>
            <person name="Karlsson R."/>
            <person name="Engstrom-Jakobsson H."/>
            <person name="Busquets A."/>
            <person name="Gomila M."/>
            <person name="Pineiro-Iglesias B."/>
            <person name="Bennasar-Figueras A."/>
            <person name="Seeger M."/>
            <person name="Moore E."/>
        </authorList>
    </citation>
    <scope>NUCLEOTIDE SEQUENCE [LARGE SCALE GENOMIC DNA]</scope>
    <source>
        <strain evidence="4 5">CCUG 70868</strain>
    </source>
</reference>
<feature type="chain" id="PRO_5047368953" evidence="2">
    <location>
        <begin position="28"/>
        <end position="599"/>
    </location>
</feature>
<comment type="caution">
    <text evidence="4">The sequence shown here is derived from an EMBL/GenBank/DDBJ whole genome shotgun (WGS) entry which is preliminary data.</text>
</comment>
<dbReference type="SUPFAM" id="SSF56601">
    <property type="entry name" value="beta-lactamase/transpeptidase-like"/>
    <property type="match status" value="1"/>
</dbReference>
<feature type="signal peptide" evidence="2">
    <location>
        <begin position="1"/>
        <end position="27"/>
    </location>
</feature>
<dbReference type="InterPro" id="IPR050491">
    <property type="entry name" value="AmpC-like"/>
</dbReference>
<feature type="transmembrane region" description="Helical" evidence="1">
    <location>
        <begin position="571"/>
        <end position="593"/>
    </location>
</feature>
<evidence type="ECO:0000256" key="2">
    <source>
        <dbReference type="SAM" id="SignalP"/>
    </source>
</evidence>
<protein>
    <submittedName>
        <fullName evidence="4">Methicillin resistance protein FmtA</fullName>
    </submittedName>
</protein>
<accession>A0ABS5B2L5</accession>
<feature type="transmembrane region" description="Helical" evidence="1">
    <location>
        <begin position="459"/>
        <end position="482"/>
    </location>
</feature>
<dbReference type="InterPro" id="IPR001466">
    <property type="entry name" value="Beta-lactam-related"/>
</dbReference>
<proteinExistence type="predicted"/>
<keyword evidence="2" id="KW-0732">Signal</keyword>
<organism evidence="4 5">
    <name type="scientific">Streptococcus oricebi</name>
    <dbReference type="NCBI Taxonomy" id="1547447"/>
    <lineage>
        <taxon>Bacteria</taxon>
        <taxon>Bacillati</taxon>
        <taxon>Bacillota</taxon>
        <taxon>Bacilli</taxon>
        <taxon>Lactobacillales</taxon>
        <taxon>Streptococcaceae</taxon>
        <taxon>Streptococcus</taxon>
    </lineage>
</organism>
<feature type="transmembrane region" description="Helical" evidence="1">
    <location>
        <begin position="539"/>
        <end position="559"/>
    </location>
</feature>